<keyword evidence="3" id="KW-0808">Transferase</keyword>
<proteinExistence type="predicted"/>
<comment type="caution">
    <text evidence="7">The sequence shown here is derived from an EMBL/GenBank/DDBJ whole genome shotgun (WGS) entry which is preliminary data.</text>
</comment>
<evidence type="ECO:0000256" key="5">
    <source>
        <dbReference type="ARBA" id="ARBA00023315"/>
    </source>
</evidence>
<dbReference type="InterPro" id="IPR018201">
    <property type="entry name" value="Ketoacyl_synth_AS"/>
</dbReference>
<evidence type="ECO:0000313" key="7">
    <source>
        <dbReference type="EMBL" id="KOG89248.1"/>
    </source>
</evidence>
<dbReference type="EMBL" id="LGUT01001290">
    <property type="protein sequence ID" value="KOG89248.1"/>
    <property type="molecule type" value="Genomic_DNA"/>
</dbReference>
<protein>
    <submittedName>
        <fullName evidence="7">Polyketide synthase</fullName>
    </submittedName>
</protein>
<dbReference type="PROSITE" id="PS00606">
    <property type="entry name" value="KS3_1"/>
    <property type="match status" value="1"/>
</dbReference>
<keyword evidence="4" id="KW-0511">Multifunctional enzyme</keyword>
<dbReference type="InterPro" id="IPR032821">
    <property type="entry name" value="PKS_assoc"/>
</dbReference>
<dbReference type="InterPro" id="IPR014043">
    <property type="entry name" value="Acyl_transferase_dom"/>
</dbReference>
<evidence type="ECO:0000256" key="4">
    <source>
        <dbReference type="ARBA" id="ARBA00023268"/>
    </source>
</evidence>
<feature type="non-terminal residue" evidence="7">
    <location>
        <position position="795"/>
    </location>
</feature>
<gene>
    <name evidence="7" type="ORF">ADK38_15340</name>
</gene>
<dbReference type="InterPro" id="IPR020841">
    <property type="entry name" value="PKS_Beta-ketoAc_synthase_dom"/>
</dbReference>
<name>A0ABR5J7C3_9ACTN</name>
<sequence length="795" mass="83393">DADSPEALWRLVADGTDAISGLPADRGWNLDELYDPDPRKVGRTYSRGGGFLRRPDQFDHEFFAIPPREATVMDPHQRLLLETSWEALERAGISADAVRGSQTGVYVGVSYQDHISLRTVPAAYEGYVLTGNIASVVSGRLSYAFGLQGPAVTVDTACSSSLVALHLAAQALRSRECSLALVGGATIMSGPASLIEFARQRGIAPDGRCKAFGDEADGMGWGEGVGVLVVERLSDARRNGHQVLALMTGSALNQDGASNGLTAPNGAAQRQVIRAALANAGLSSTDIDAVEAHGTGTRLGDPIEARALLDTYGRERTADTPLWIGSLKSNIGHPQAAAGVGGVIKMVMAMRHGELPRTLHAQRPTSHVDWSAGTVRLLTDQRRWPDRGRPRRAAVSSFGISGTNAHVILEQAPEGPAEAASAPPGEARTGPWPFVVTGRGAAGLRGQAEELRSFVERHPELEPADVGRSLVTTRAVLADRAVVVAEDRAALLAGLAALAAGTDSPAVHVDRAREGRLAFVFTGQGAQRAAMGRELAARYPVFDAALDEVCAVVDGPLGRSLRELMWEGGPPLDRTEFAQPALFAFETALFRLVQSWGVRPEFVAGHSVGEISAAHAAGVLSLADAGRMVVARGRLMQALPEGGAMVAVNAAPDAVAPLVAAADGVSVAAVNSPESVVVSGAEEPVAEVVAQLAAAGYRTRRLTTSHAFHSPLMDPVLEDFRAVVAGLAFGAPDIPVVSTLTGALADAATLGDPGYWVRQAREQVRFADGVATLYERGVTRFLELGPDAVLSAMVR</sequence>
<dbReference type="InterPro" id="IPR014031">
    <property type="entry name" value="Ketoacyl_synth_C"/>
</dbReference>
<dbReference type="InterPro" id="IPR014030">
    <property type="entry name" value="Ketoacyl_synth_N"/>
</dbReference>
<dbReference type="Gene3D" id="3.40.47.10">
    <property type="match status" value="1"/>
</dbReference>
<keyword evidence="5" id="KW-0012">Acyltransferase</keyword>
<dbReference type="SUPFAM" id="SSF55048">
    <property type="entry name" value="Probable ACP-binding domain of malonyl-CoA ACP transacylase"/>
    <property type="match status" value="1"/>
</dbReference>
<dbReference type="PANTHER" id="PTHR43775:SF51">
    <property type="entry name" value="INACTIVE PHENOLPHTHIOCEROL SYNTHESIS POLYKETIDE SYNTHASE TYPE I PKS1-RELATED"/>
    <property type="match status" value="1"/>
</dbReference>
<keyword evidence="2" id="KW-0597">Phosphoprotein</keyword>
<dbReference type="Gene3D" id="3.30.70.3290">
    <property type="match status" value="1"/>
</dbReference>
<evidence type="ECO:0000313" key="8">
    <source>
        <dbReference type="Proteomes" id="UP000037020"/>
    </source>
</evidence>
<dbReference type="InterPro" id="IPR016035">
    <property type="entry name" value="Acyl_Trfase/lysoPLipase"/>
</dbReference>
<evidence type="ECO:0000256" key="3">
    <source>
        <dbReference type="ARBA" id="ARBA00022679"/>
    </source>
</evidence>
<organism evidence="7 8">
    <name type="scientific">Streptomyces varsoviensis</name>
    <dbReference type="NCBI Taxonomy" id="67373"/>
    <lineage>
        <taxon>Bacteria</taxon>
        <taxon>Bacillati</taxon>
        <taxon>Actinomycetota</taxon>
        <taxon>Actinomycetes</taxon>
        <taxon>Kitasatosporales</taxon>
        <taxon>Streptomycetaceae</taxon>
        <taxon>Streptomyces</taxon>
    </lineage>
</organism>
<dbReference type="SUPFAM" id="SSF53901">
    <property type="entry name" value="Thiolase-like"/>
    <property type="match status" value="1"/>
</dbReference>
<dbReference type="Gene3D" id="3.40.366.10">
    <property type="entry name" value="Malonyl-Coenzyme A Acyl Carrier Protein, domain 2"/>
    <property type="match status" value="1"/>
</dbReference>
<keyword evidence="1" id="KW-0596">Phosphopantetheine</keyword>
<accession>A0ABR5J7C3</accession>
<evidence type="ECO:0000256" key="1">
    <source>
        <dbReference type="ARBA" id="ARBA00022450"/>
    </source>
</evidence>
<dbReference type="SMART" id="SM00825">
    <property type="entry name" value="PKS_KS"/>
    <property type="match status" value="1"/>
</dbReference>
<dbReference type="Proteomes" id="UP000037020">
    <property type="component" value="Unassembled WGS sequence"/>
</dbReference>
<dbReference type="InterPro" id="IPR050091">
    <property type="entry name" value="PKS_NRPS_Biosynth_Enz"/>
</dbReference>
<dbReference type="InterPro" id="IPR001227">
    <property type="entry name" value="Ac_transferase_dom_sf"/>
</dbReference>
<dbReference type="InterPro" id="IPR016039">
    <property type="entry name" value="Thiolase-like"/>
</dbReference>
<dbReference type="InterPro" id="IPR016036">
    <property type="entry name" value="Malonyl_transacylase_ACP-bd"/>
</dbReference>
<dbReference type="PANTHER" id="PTHR43775">
    <property type="entry name" value="FATTY ACID SYNTHASE"/>
    <property type="match status" value="1"/>
</dbReference>
<dbReference type="Pfam" id="PF02801">
    <property type="entry name" value="Ketoacyl-synt_C"/>
    <property type="match status" value="1"/>
</dbReference>
<evidence type="ECO:0000256" key="2">
    <source>
        <dbReference type="ARBA" id="ARBA00022553"/>
    </source>
</evidence>
<dbReference type="SUPFAM" id="SSF52151">
    <property type="entry name" value="FabD/lysophospholipase-like"/>
    <property type="match status" value="1"/>
</dbReference>
<dbReference type="Pfam" id="PF16197">
    <property type="entry name" value="KAsynt_C_assoc"/>
    <property type="match status" value="1"/>
</dbReference>
<dbReference type="Pfam" id="PF00698">
    <property type="entry name" value="Acyl_transf_1"/>
    <property type="match status" value="1"/>
</dbReference>
<keyword evidence="8" id="KW-1185">Reference proteome</keyword>
<reference evidence="7 8" key="1">
    <citation type="submission" date="2015-07" db="EMBL/GenBank/DDBJ databases">
        <authorList>
            <person name="Ju K.-S."/>
            <person name="Doroghazi J.R."/>
            <person name="Metcalf W.W."/>
        </authorList>
    </citation>
    <scope>NUCLEOTIDE SEQUENCE [LARGE SCALE GENOMIC DNA]</scope>
    <source>
        <strain evidence="7 8">NRRL B-3589</strain>
    </source>
</reference>
<dbReference type="CDD" id="cd00833">
    <property type="entry name" value="PKS"/>
    <property type="match status" value="1"/>
</dbReference>
<feature type="domain" description="Ketosynthase family 3 (KS3)" evidence="6">
    <location>
        <begin position="1"/>
        <end position="411"/>
    </location>
</feature>
<dbReference type="PROSITE" id="PS52004">
    <property type="entry name" value="KS3_2"/>
    <property type="match status" value="1"/>
</dbReference>
<evidence type="ECO:0000259" key="6">
    <source>
        <dbReference type="PROSITE" id="PS52004"/>
    </source>
</evidence>
<dbReference type="Pfam" id="PF00109">
    <property type="entry name" value="ketoacyl-synt"/>
    <property type="match status" value="1"/>
</dbReference>
<feature type="non-terminal residue" evidence="7">
    <location>
        <position position="1"/>
    </location>
</feature>
<dbReference type="SMART" id="SM00827">
    <property type="entry name" value="PKS_AT"/>
    <property type="match status" value="1"/>
</dbReference>